<protein>
    <recommendedName>
        <fullName evidence="1">BTB domain-containing protein</fullName>
    </recommendedName>
</protein>
<feature type="domain" description="BTB" evidence="1">
    <location>
        <begin position="51"/>
        <end position="172"/>
    </location>
</feature>
<dbReference type="Proteomes" id="UP000053477">
    <property type="component" value="Unassembled WGS sequence"/>
</dbReference>
<dbReference type="OrthoDB" id="3031817at2759"/>
<dbReference type="AlphaFoldDB" id="A0A0H2R4U7"/>
<dbReference type="SUPFAM" id="SSF54695">
    <property type="entry name" value="POZ domain"/>
    <property type="match status" value="1"/>
</dbReference>
<dbReference type="InParanoid" id="A0A0H2R4U7"/>
<gene>
    <name evidence="2" type="ORF">SCHPADRAFT_932844</name>
</gene>
<evidence type="ECO:0000313" key="2">
    <source>
        <dbReference type="EMBL" id="KLO06820.1"/>
    </source>
</evidence>
<dbReference type="EMBL" id="KQ086179">
    <property type="protein sequence ID" value="KLO06820.1"/>
    <property type="molecule type" value="Genomic_DNA"/>
</dbReference>
<accession>A0A0H2R4U7</accession>
<reference evidence="2 3" key="1">
    <citation type="submission" date="2015-04" db="EMBL/GenBank/DDBJ databases">
        <title>Complete genome sequence of Schizopora paradoxa KUC8140, a cosmopolitan wood degrader in East Asia.</title>
        <authorList>
            <consortium name="DOE Joint Genome Institute"/>
            <person name="Min B."/>
            <person name="Park H."/>
            <person name="Jang Y."/>
            <person name="Kim J.-J."/>
            <person name="Kim K.H."/>
            <person name="Pangilinan J."/>
            <person name="Lipzen A."/>
            <person name="Riley R."/>
            <person name="Grigoriev I.V."/>
            <person name="Spatafora J.W."/>
            <person name="Choi I.-G."/>
        </authorList>
    </citation>
    <scope>NUCLEOTIDE SEQUENCE [LARGE SCALE GENOMIC DNA]</scope>
    <source>
        <strain evidence="2 3">KUC8140</strain>
    </source>
</reference>
<dbReference type="SMART" id="SM00225">
    <property type="entry name" value="BTB"/>
    <property type="match status" value="1"/>
</dbReference>
<sequence>MNPPAKRVKLMDGSSISNTSADTHAFEDALQHGKPSITNLKHHDVLWYEDGSIVLATDEHLYCVHKSFLASSSSVFKDMLAMPNAESVMTVGSQGTHMGKDEDIYEGKPVVRMFGDSDENVYHLLMALYDRNFFRAGKPTTAPIVLSLLIMSSKYDVPVIQSEVIEHLKSYYVTELPQLRKCEIACKDLFCGSTSNDGTAIDFDAEEFAFQLLDAALRMNTLTLLPAIYYECSILPLGKILSLSNKHSLETEVVEKLLAGHEKLTKLSLIFGPKTLSPQTKCKFNSCLEARSTLHVEWLYLRGYKYPDPPRKLIMSGFACVGTAELRAKLCSECLNRTGSLAAEFELLFWTELPTIFGLGDWGALK</sequence>
<name>A0A0H2R4U7_9AGAM</name>
<dbReference type="Gene3D" id="3.30.710.10">
    <property type="entry name" value="Potassium Channel Kv1.1, Chain A"/>
    <property type="match status" value="1"/>
</dbReference>
<proteinExistence type="predicted"/>
<dbReference type="InterPro" id="IPR000210">
    <property type="entry name" value="BTB/POZ_dom"/>
</dbReference>
<evidence type="ECO:0000313" key="3">
    <source>
        <dbReference type="Proteomes" id="UP000053477"/>
    </source>
</evidence>
<organism evidence="2 3">
    <name type="scientific">Schizopora paradoxa</name>
    <dbReference type="NCBI Taxonomy" id="27342"/>
    <lineage>
        <taxon>Eukaryota</taxon>
        <taxon>Fungi</taxon>
        <taxon>Dikarya</taxon>
        <taxon>Basidiomycota</taxon>
        <taxon>Agaricomycotina</taxon>
        <taxon>Agaricomycetes</taxon>
        <taxon>Hymenochaetales</taxon>
        <taxon>Schizoporaceae</taxon>
        <taxon>Schizopora</taxon>
    </lineage>
</organism>
<evidence type="ECO:0000259" key="1">
    <source>
        <dbReference type="SMART" id="SM00225"/>
    </source>
</evidence>
<dbReference type="STRING" id="27342.A0A0H2R4U7"/>
<keyword evidence="3" id="KW-1185">Reference proteome</keyword>
<dbReference type="InterPro" id="IPR011333">
    <property type="entry name" value="SKP1/BTB/POZ_sf"/>
</dbReference>